<evidence type="ECO:0000313" key="2">
    <source>
        <dbReference type="Proteomes" id="UP000230750"/>
    </source>
</evidence>
<dbReference type="AlphaFoldDB" id="A0A2G8KBK0"/>
<organism evidence="1 2">
    <name type="scientific">Stichopus japonicus</name>
    <name type="common">Sea cucumber</name>
    <dbReference type="NCBI Taxonomy" id="307972"/>
    <lineage>
        <taxon>Eukaryota</taxon>
        <taxon>Metazoa</taxon>
        <taxon>Echinodermata</taxon>
        <taxon>Eleutherozoa</taxon>
        <taxon>Echinozoa</taxon>
        <taxon>Holothuroidea</taxon>
        <taxon>Aspidochirotacea</taxon>
        <taxon>Aspidochirotida</taxon>
        <taxon>Stichopodidae</taxon>
        <taxon>Apostichopus</taxon>
    </lineage>
</organism>
<keyword evidence="2" id="KW-1185">Reference proteome</keyword>
<dbReference type="Proteomes" id="UP000230750">
    <property type="component" value="Unassembled WGS sequence"/>
</dbReference>
<name>A0A2G8KBK0_STIJA</name>
<evidence type="ECO:0000313" key="1">
    <source>
        <dbReference type="EMBL" id="PIK45352.1"/>
    </source>
</evidence>
<accession>A0A2G8KBK0</accession>
<dbReference type="EMBL" id="MRZV01000717">
    <property type="protein sequence ID" value="PIK45352.1"/>
    <property type="molecule type" value="Genomic_DNA"/>
</dbReference>
<reference evidence="1 2" key="1">
    <citation type="journal article" date="2017" name="PLoS Biol.">
        <title>The sea cucumber genome provides insights into morphological evolution and visceral regeneration.</title>
        <authorList>
            <person name="Zhang X."/>
            <person name="Sun L."/>
            <person name="Yuan J."/>
            <person name="Sun Y."/>
            <person name="Gao Y."/>
            <person name="Zhang L."/>
            <person name="Li S."/>
            <person name="Dai H."/>
            <person name="Hamel J.F."/>
            <person name="Liu C."/>
            <person name="Yu Y."/>
            <person name="Liu S."/>
            <person name="Lin W."/>
            <person name="Guo K."/>
            <person name="Jin S."/>
            <person name="Xu P."/>
            <person name="Storey K.B."/>
            <person name="Huan P."/>
            <person name="Zhang T."/>
            <person name="Zhou Y."/>
            <person name="Zhang J."/>
            <person name="Lin C."/>
            <person name="Li X."/>
            <person name="Xing L."/>
            <person name="Huo D."/>
            <person name="Sun M."/>
            <person name="Wang L."/>
            <person name="Mercier A."/>
            <person name="Li F."/>
            <person name="Yang H."/>
            <person name="Xiang J."/>
        </authorList>
    </citation>
    <scope>NUCLEOTIDE SEQUENCE [LARGE SCALE GENOMIC DNA]</scope>
    <source>
        <strain evidence="1">Shaxun</strain>
        <tissue evidence="1">Muscle</tissue>
    </source>
</reference>
<gene>
    <name evidence="1" type="ORF">BSL78_17773</name>
</gene>
<comment type="caution">
    <text evidence="1">The sequence shown here is derived from an EMBL/GenBank/DDBJ whole genome shotgun (WGS) entry which is preliminary data.</text>
</comment>
<dbReference type="OrthoDB" id="10068075at2759"/>
<protein>
    <submittedName>
        <fullName evidence="1">Uncharacterized protein</fullName>
    </submittedName>
</protein>
<dbReference type="PANTHER" id="PTHR47331">
    <property type="entry name" value="PHD-TYPE DOMAIN-CONTAINING PROTEIN"/>
    <property type="match status" value="1"/>
</dbReference>
<sequence length="196" mass="22483">MEDLKTVRTSAKRAATMQISRVRQYIAEGNKDINDHVILLKDLFKVFTLAHEKYHETLTVEKDVDESDDYFCEKQKDYISALNLVKDALNSAVEDQPLKDNPKADLFRKEFLHLLNLPKVELQIFHGDPLHYHQFIRAFEANIDKICEDNDSKLSRLMQYTSGSAKEAIRSCQLVGGSSGYAKARSILENRFGSRT</sequence>
<proteinExistence type="predicted"/>